<dbReference type="EMBL" id="ML178815">
    <property type="protein sequence ID" value="TFL06138.1"/>
    <property type="molecule type" value="Genomic_DNA"/>
</dbReference>
<dbReference type="CDD" id="cd00048">
    <property type="entry name" value="DSRM_SF"/>
    <property type="match status" value="1"/>
</dbReference>
<proteinExistence type="predicted"/>
<gene>
    <name evidence="3" type="ORF">BDV98DRAFT_139520</name>
</gene>
<dbReference type="Pfam" id="PF00035">
    <property type="entry name" value="dsrm"/>
    <property type="match status" value="1"/>
</dbReference>
<evidence type="ECO:0000313" key="4">
    <source>
        <dbReference type="Proteomes" id="UP000305067"/>
    </source>
</evidence>
<dbReference type="OrthoDB" id="3246846at2759"/>
<dbReference type="SMART" id="SM00358">
    <property type="entry name" value="DSRM"/>
    <property type="match status" value="1"/>
</dbReference>
<evidence type="ECO:0000313" key="3">
    <source>
        <dbReference type="EMBL" id="TFL06138.1"/>
    </source>
</evidence>
<name>A0A5C3QXN6_9AGAR</name>
<feature type="domain" description="DRBM" evidence="2">
    <location>
        <begin position="4"/>
        <end position="73"/>
    </location>
</feature>
<reference evidence="3 4" key="1">
    <citation type="journal article" date="2019" name="Nat. Ecol. Evol.">
        <title>Megaphylogeny resolves global patterns of mushroom evolution.</title>
        <authorList>
            <person name="Varga T."/>
            <person name="Krizsan K."/>
            <person name="Foldi C."/>
            <person name="Dima B."/>
            <person name="Sanchez-Garcia M."/>
            <person name="Sanchez-Ramirez S."/>
            <person name="Szollosi G.J."/>
            <person name="Szarkandi J.G."/>
            <person name="Papp V."/>
            <person name="Albert L."/>
            <person name="Andreopoulos W."/>
            <person name="Angelini C."/>
            <person name="Antonin V."/>
            <person name="Barry K.W."/>
            <person name="Bougher N.L."/>
            <person name="Buchanan P."/>
            <person name="Buyck B."/>
            <person name="Bense V."/>
            <person name="Catcheside P."/>
            <person name="Chovatia M."/>
            <person name="Cooper J."/>
            <person name="Damon W."/>
            <person name="Desjardin D."/>
            <person name="Finy P."/>
            <person name="Geml J."/>
            <person name="Haridas S."/>
            <person name="Hughes K."/>
            <person name="Justo A."/>
            <person name="Karasinski D."/>
            <person name="Kautmanova I."/>
            <person name="Kiss B."/>
            <person name="Kocsube S."/>
            <person name="Kotiranta H."/>
            <person name="LaButti K.M."/>
            <person name="Lechner B.E."/>
            <person name="Liimatainen K."/>
            <person name="Lipzen A."/>
            <person name="Lukacs Z."/>
            <person name="Mihaltcheva S."/>
            <person name="Morgado L.N."/>
            <person name="Niskanen T."/>
            <person name="Noordeloos M.E."/>
            <person name="Ohm R.A."/>
            <person name="Ortiz-Santana B."/>
            <person name="Ovrebo C."/>
            <person name="Racz N."/>
            <person name="Riley R."/>
            <person name="Savchenko A."/>
            <person name="Shiryaev A."/>
            <person name="Soop K."/>
            <person name="Spirin V."/>
            <person name="Szebenyi C."/>
            <person name="Tomsovsky M."/>
            <person name="Tulloss R.E."/>
            <person name="Uehling J."/>
            <person name="Grigoriev I.V."/>
            <person name="Vagvolgyi C."/>
            <person name="Papp T."/>
            <person name="Martin F.M."/>
            <person name="Miettinen O."/>
            <person name="Hibbett D.S."/>
            <person name="Nagy L.G."/>
        </authorList>
    </citation>
    <scope>NUCLEOTIDE SEQUENCE [LARGE SCALE GENOMIC DNA]</scope>
    <source>
        <strain evidence="3 4">CBS 309.79</strain>
    </source>
</reference>
<sequence length="77" mass="8511">MANDYTNALNNYLQGRNQLAALSWFDTQTGPVHNPSWTSQCQIYGSVAGTGTGPKKWMARNEAAKVALESLQRNNRP</sequence>
<evidence type="ECO:0000256" key="1">
    <source>
        <dbReference type="PROSITE-ProRule" id="PRU00266"/>
    </source>
</evidence>
<dbReference type="Gene3D" id="3.30.160.20">
    <property type="match status" value="1"/>
</dbReference>
<dbReference type="AlphaFoldDB" id="A0A5C3QXN6"/>
<dbReference type="PROSITE" id="PS50137">
    <property type="entry name" value="DS_RBD"/>
    <property type="match status" value="1"/>
</dbReference>
<dbReference type="InterPro" id="IPR014720">
    <property type="entry name" value="dsRBD_dom"/>
</dbReference>
<protein>
    <recommendedName>
        <fullName evidence="2">DRBM domain-containing protein</fullName>
    </recommendedName>
</protein>
<accession>A0A5C3QXN6</accession>
<dbReference type="GO" id="GO:0003723">
    <property type="term" value="F:RNA binding"/>
    <property type="evidence" value="ECO:0007669"/>
    <property type="project" value="UniProtKB-UniRule"/>
</dbReference>
<organism evidence="3 4">
    <name type="scientific">Pterulicium gracile</name>
    <dbReference type="NCBI Taxonomy" id="1884261"/>
    <lineage>
        <taxon>Eukaryota</taxon>
        <taxon>Fungi</taxon>
        <taxon>Dikarya</taxon>
        <taxon>Basidiomycota</taxon>
        <taxon>Agaricomycotina</taxon>
        <taxon>Agaricomycetes</taxon>
        <taxon>Agaricomycetidae</taxon>
        <taxon>Agaricales</taxon>
        <taxon>Pleurotineae</taxon>
        <taxon>Pterulaceae</taxon>
        <taxon>Pterulicium</taxon>
    </lineage>
</organism>
<dbReference type="SUPFAM" id="SSF54768">
    <property type="entry name" value="dsRNA-binding domain-like"/>
    <property type="match status" value="1"/>
</dbReference>
<keyword evidence="4" id="KW-1185">Reference proteome</keyword>
<evidence type="ECO:0000259" key="2">
    <source>
        <dbReference type="PROSITE" id="PS50137"/>
    </source>
</evidence>
<keyword evidence="1" id="KW-0694">RNA-binding</keyword>
<dbReference type="Proteomes" id="UP000305067">
    <property type="component" value="Unassembled WGS sequence"/>
</dbReference>